<dbReference type="RefSeq" id="WP_025800481.1">
    <property type="nucleotide sequence ID" value="NZ_CP009706.1"/>
</dbReference>
<dbReference type="Gene3D" id="3.40.1010.10">
    <property type="entry name" value="Cobalt-precorrin-4 Transmethylase, Domain 1"/>
    <property type="match status" value="1"/>
</dbReference>
<sequence>MIHVVGMGPGHQDYITPLAKRLISQADVLVGWSRHLSAYHEFHGEKLAIGSDLTQMALWLQNNADRNIVVLASGEPMLYGIGKRLIQDLPREKLNIVSGISSIQYLFSRIAVDMNDIYITSCHGKQPDFDFVLQHEKVAMVTDHHMGPYQIAQQILRRGAKRTLVIGENLSYPDERIHILPPQQVQQAYAMNVVAILNER</sequence>
<accession>A0A097QZM7</accession>
<dbReference type="InterPro" id="IPR014777">
    <property type="entry name" value="4pyrrole_Mease_sub1"/>
</dbReference>
<dbReference type="OrthoDB" id="9787825at2"/>
<dbReference type="Pfam" id="PF00590">
    <property type="entry name" value="TP_methylase"/>
    <property type="match status" value="1"/>
</dbReference>
<dbReference type="NCBIfam" id="TIGR02467">
    <property type="entry name" value="CbiE"/>
    <property type="match status" value="1"/>
</dbReference>
<dbReference type="PANTHER" id="PTHR43182:SF1">
    <property type="entry name" value="COBALT-PRECORRIN-7 C(5)-METHYLTRANSFERASE"/>
    <property type="match status" value="1"/>
</dbReference>
<dbReference type="PATRIC" id="fig|1453496.5.peg.1129"/>
<dbReference type="eggNOG" id="COG2241">
    <property type="taxonomic scope" value="Bacteria"/>
</dbReference>
<dbReference type="GO" id="GO:0008276">
    <property type="term" value="F:protein methyltransferase activity"/>
    <property type="evidence" value="ECO:0007669"/>
    <property type="project" value="InterPro"/>
</dbReference>
<evidence type="ECO:0000259" key="6">
    <source>
        <dbReference type="Pfam" id="PF00590"/>
    </source>
</evidence>
<keyword evidence="4 7" id="KW-0808">Transferase</keyword>
<dbReference type="CDD" id="cd11644">
    <property type="entry name" value="Precorrin-6Y-MT"/>
    <property type="match status" value="1"/>
</dbReference>
<feature type="domain" description="Tetrapyrrole methylase" evidence="6">
    <location>
        <begin position="1"/>
        <end position="179"/>
    </location>
</feature>
<evidence type="ECO:0000313" key="7">
    <source>
        <dbReference type="EMBL" id="AIU71923.1"/>
    </source>
</evidence>
<dbReference type="NCBIfam" id="NF004456">
    <property type="entry name" value="PRK05787.1-4"/>
    <property type="match status" value="1"/>
</dbReference>
<keyword evidence="3 7" id="KW-0489">Methyltransferase</keyword>
<proteinExistence type="predicted"/>
<gene>
    <name evidence="7" type="ORF">AT03_05655</name>
</gene>
<dbReference type="InterPro" id="IPR000878">
    <property type="entry name" value="4pyrrol_Mease"/>
</dbReference>
<protein>
    <submittedName>
        <fullName evidence="7">Cobalt-precorrin-6Y C(5)-methyltransferase</fullName>
    </submittedName>
</protein>
<dbReference type="GeneID" id="56890674"/>
<keyword evidence="5" id="KW-0949">S-adenosyl-L-methionine</keyword>
<dbReference type="GO" id="GO:0009236">
    <property type="term" value="P:cobalamin biosynthetic process"/>
    <property type="evidence" value="ECO:0007669"/>
    <property type="project" value="UniProtKB-UniPathway"/>
</dbReference>
<dbReference type="HOGENOM" id="CLU_089162_2_0_6"/>
<evidence type="ECO:0000256" key="1">
    <source>
        <dbReference type="ARBA" id="ARBA00004953"/>
    </source>
</evidence>
<dbReference type="AlphaFoldDB" id="A0A097QZM7"/>
<evidence type="ECO:0000256" key="5">
    <source>
        <dbReference type="ARBA" id="ARBA00022691"/>
    </source>
</evidence>
<dbReference type="Gene3D" id="3.30.950.10">
    <property type="entry name" value="Methyltransferase, Cobalt-precorrin-4 Transmethylase, Domain 2"/>
    <property type="match status" value="1"/>
</dbReference>
<keyword evidence="8" id="KW-1185">Reference proteome</keyword>
<dbReference type="UniPathway" id="UPA00148"/>
<evidence type="ECO:0000256" key="4">
    <source>
        <dbReference type="ARBA" id="ARBA00022679"/>
    </source>
</evidence>
<evidence type="ECO:0000313" key="8">
    <source>
        <dbReference type="Proteomes" id="UP000029986"/>
    </source>
</evidence>
<reference evidence="7 8" key="1">
    <citation type="journal article" date="2014" name="Gut Pathog.">
        <title>Gene clusters of Hafnia alvei strain FB1 important in survival and pathogenesis: a draft genome perspective.</title>
        <authorList>
            <person name="Tan J.Y."/>
            <person name="Yin W.F."/>
            <person name="Chan K.G."/>
        </authorList>
    </citation>
    <scope>NUCLEOTIDE SEQUENCE [LARGE SCALE GENOMIC DNA]</scope>
    <source>
        <strain evidence="7 8">FB1</strain>
    </source>
</reference>
<dbReference type="InterPro" id="IPR050714">
    <property type="entry name" value="Cobalamin_biosynth_MTase"/>
</dbReference>
<keyword evidence="2" id="KW-0169">Cobalamin biosynthesis</keyword>
<dbReference type="EMBL" id="CP009706">
    <property type="protein sequence ID" value="AIU71923.1"/>
    <property type="molecule type" value="Genomic_DNA"/>
</dbReference>
<dbReference type="KEGG" id="hav:AT03_05655"/>
<dbReference type="PANTHER" id="PTHR43182">
    <property type="entry name" value="COBALT-PRECORRIN-6B C(15)-METHYLTRANSFERASE (DECARBOXYLATING)"/>
    <property type="match status" value="1"/>
</dbReference>
<evidence type="ECO:0000256" key="2">
    <source>
        <dbReference type="ARBA" id="ARBA00022573"/>
    </source>
</evidence>
<comment type="pathway">
    <text evidence="1">Cofactor biosynthesis; adenosylcobalamin biosynthesis.</text>
</comment>
<dbReference type="InterPro" id="IPR012818">
    <property type="entry name" value="CbiE"/>
</dbReference>
<dbReference type="InterPro" id="IPR014776">
    <property type="entry name" value="4pyrrole_Mease_sub2"/>
</dbReference>
<evidence type="ECO:0000256" key="3">
    <source>
        <dbReference type="ARBA" id="ARBA00022603"/>
    </source>
</evidence>
<name>A0A097QZM7_HAFAL</name>
<dbReference type="InterPro" id="IPR035996">
    <property type="entry name" value="4pyrrol_Methylase_sf"/>
</dbReference>
<dbReference type="SUPFAM" id="SSF53790">
    <property type="entry name" value="Tetrapyrrole methylase"/>
    <property type="match status" value="1"/>
</dbReference>
<organism evidence="7 8">
    <name type="scientific">Hafnia alvei FB1</name>
    <dbReference type="NCBI Taxonomy" id="1453496"/>
    <lineage>
        <taxon>Bacteria</taxon>
        <taxon>Pseudomonadati</taxon>
        <taxon>Pseudomonadota</taxon>
        <taxon>Gammaproteobacteria</taxon>
        <taxon>Enterobacterales</taxon>
        <taxon>Hafniaceae</taxon>
        <taxon>Hafnia</taxon>
    </lineage>
</organism>
<dbReference type="Proteomes" id="UP000029986">
    <property type="component" value="Chromosome"/>
</dbReference>
<dbReference type="GO" id="GO:0032259">
    <property type="term" value="P:methylation"/>
    <property type="evidence" value="ECO:0007669"/>
    <property type="project" value="UniProtKB-KW"/>
</dbReference>